<dbReference type="Pfam" id="PF02585">
    <property type="entry name" value="PIG-L"/>
    <property type="match status" value="1"/>
</dbReference>
<evidence type="ECO:0000313" key="2">
    <source>
        <dbReference type="EMBL" id="PWN06911.1"/>
    </source>
</evidence>
<dbReference type="Proteomes" id="UP000245533">
    <property type="component" value="Unassembled WGS sequence"/>
</dbReference>
<name>A0A316TTF5_9BACT</name>
<dbReference type="AlphaFoldDB" id="A0A316TTF5"/>
<proteinExistence type="predicted"/>
<dbReference type="SUPFAM" id="SSF102588">
    <property type="entry name" value="LmbE-like"/>
    <property type="match status" value="1"/>
</dbReference>
<dbReference type="OrthoDB" id="9790023at2"/>
<keyword evidence="3" id="KW-1185">Reference proteome</keyword>
<comment type="caution">
    <text evidence="2">The sequence shown here is derived from an EMBL/GenBank/DDBJ whole genome shotgun (WGS) entry which is preliminary data.</text>
</comment>
<gene>
    <name evidence="2" type="ORF">DDZ15_06460</name>
</gene>
<sequence>MKQIMILTAAVLLLLPLYANAQPEVPIEEWTGKTILLVGAHPDDDAGRHGTLAMLQENGNDVYIMLLTNGNVGTRDRKMTRQRLEKIRRHEQLNAMNHIGLPAENYINLGYTDGMVEFADKEELVKRMVWWYRKLQPDVLIAFEPGYRYQRWHKADHRAAAYLAVDAARAAEWHLIFPEHLHQEGLEPVRINEYMFWGSEGNNMTVDISDYREQKIQSRMAYLSQFSETGRSNYPGNSEDYFMTLDDLPAEERRAYMDRFRNSTGDTESFRYYRGAPDGVGSGPALGQREY</sequence>
<keyword evidence="1" id="KW-0732">Signal</keyword>
<evidence type="ECO:0000313" key="3">
    <source>
        <dbReference type="Proteomes" id="UP000245533"/>
    </source>
</evidence>
<accession>A0A316TTF5</accession>
<dbReference type="PANTHER" id="PTHR12993">
    <property type="entry name" value="N-ACETYLGLUCOSAMINYL-PHOSPHATIDYLINOSITOL DE-N-ACETYLASE-RELATED"/>
    <property type="match status" value="1"/>
</dbReference>
<dbReference type="PANTHER" id="PTHR12993:SF11">
    <property type="entry name" value="N-ACETYLGLUCOSAMINYL-PHOSPHATIDYLINOSITOL DE-N-ACETYLASE"/>
    <property type="match status" value="1"/>
</dbReference>
<dbReference type="EMBL" id="QGGB01000005">
    <property type="protein sequence ID" value="PWN06911.1"/>
    <property type="molecule type" value="Genomic_DNA"/>
</dbReference>
<dbReference type="InterPro" id="IPR024078">
    <property type="entry name" value="LmbE-like_dom_sf"/>
</dbReference>
<protein>
    <submittedName>
        <fullName evidence="2">PIG-L family deacetylase</fullName>
    </submittedName>
</protein>
<evidence type="ECO:0000256" key="1">
    <source>
        <dbReference type="SAM" id="SignalP"/>
    </source>
</evidence>
<feature type="signal peptide" evidence="1">
    <location>
        <begin position="1"/>
        <end position="21"/>
    </location>
</feature>
<dbReference type="InterPro" id="IPR003737">
    <property type="entry name" value="GlcNAc_PI_deacetylase-related"/>
</dbReference>
<dbReference type="GO" id="GO:0016811">
    <property type="term" value="F:hydrolase activity, acting on carbon-nitrogen (but not peptide) bonds, in linear amides"/>
    <property type="evidence" value="ECO:0007669"/>
    <property type="project" value="TreeGrafter"/>
</dbReference>
<dbReference type="Gene3D" id="3.40.50.10320">
    <property type="entry name" value="LmbE-like"/>
    <property type="match status" value="1"/>
</dbReference>
<dbReference type="RefSeq" id="WP_109646260.1">
    <property type="nucleotide sequence ID" value="NZ_QGGB01000005.1"/>
</dbReference>
<organism evidence="2 3">
    <name type="scientific">Rhodohalobacter mucosus</name>
    <dbReference type="NCBI Taxonomy" id="2079485"/>
    <lineage>
        <taxon>Bacteria</taxon>
        <taxon>Pseudomonadati</taxon>
        <taxon>Balneolota</taxon>
        <taxon>Balneolia</taxon>
        <taxon>Balneolales</taxon>
        <taxon>Balneolaceae</taxon>
        <taxon>Rhodohalobacter</taxon>
    </lineage>
</organism>
<feature type="chain" id="PRO_5016444965" evidence="1">
    <location>
        <begin position="22"/>
        <end position="291"/>
    </location>
</feature>
<reference evidence="2 3" key="1">
    <citation type="submission" date="2018-05" db="EMBL/GenBank/DDBJ databases">
        <title>Rhodohalobacter halophilus gen. nov., sp. nov., a moderately halophilic member of the family Balneolaceae.</title>
        <authorList>
            <person name="Liu Z.-W."/>
        </authorList>
    </citation>
    <scope>NUCLEOTIDE SEQUENCE [LARGE SCALE GENOMIC DNA]</scope>
    <source>
        <strain evidence="2 3">8A47</strain>
    </source>
</reference>